<proteinExistence type="predicted"/>
<keyword evidence="2" id="KW-1185">Reference proteome</keyword>
<name>A0A5B7IAV4_PORTR</name>
<evidence type="ECO:0000313" key="2">
    <source>
        <dbReference type="Proteomes" id="UP000324222"/>
    </source>
</evidence>
<comment type="caution">
    <text evidence="1">The sequence shown here is derived from an EMBL/GenBank/DDBJ whole genome shotgun (WGS) entry which is preliminary data.</text>
</comment>
<accession>A0A5B7IAV4</accession>
<dbReference type="Proteomes" id="UP000324222">
    <property type="component" value="Unassembled WGS sequence"/>
</dbReference>
<sequence>MKILVVTYDCKLTFRTHIMQLVRIAASKLASLRRISLFLNAWQGCHVPTLTTKGNSCRCTYGGGIDLWPLTCARTTLVLLGRVSRNLGCSCTGGSVKEVTVTRVSAVQ</sequence>
<organism evidence="1 2">
    <name type="scientific">Portunus trituberculatus</name>
    <name type="common">Swimming crab</name>
    <name type="synonym">Neptunus trituberculatus</name>
    <dbReference type="NCBI Taxonomy" id="210409"/>
    <lineage>
        <taxon>Eukaryota</taxon>
        <taxon>Metazoa</taxon>
        <taxon>Ecdysozoa</taxon>
        <taxon>Arthropoda</taxon>
        <taxon>Crustacea</taxon>
        <taxon>Multicrustacea</taxon>
        <taxon>Malacostraca</taxon>
        <taxon>Eumalacostraca</taxon>
        <taxon>Eucarida</taxon>
        <taxon>Decapoda</taxon>
        <taxon>Pleocyemata</taxon>
        <taxon>Brachyura</taxon>
        <taxon>Eubrachyura</taxon>
        <taxon>Portunoidea</taxon>
        <taxon>Portunidae</taxon>
        <taxon>Portuninae</taxon>
        <taxon>Portunus</taxon>
    </lineage>
</organism>
<dbReference type="EMBL" id="VSRR010051107">
    <property type="protein sequence ID" value="MPC79423.1"/>
    <property type="molecule type" value="Genomic_DNA"/>
</dbReference>
<reference evidence="1 2" key="1">
    <citation type="submission" date="2019-05" db="EMBL/GenBank/DDBJ databases">
        <title>Another draft genome of Portunus trituberculatus and its Hox gene families provides insights of decapod evolution.</title>
        <authorList>
            <person name="Jeong J.-H."/>
            <person name="Song I."/>
            <person name="Kim S."/>
            <person name="Choi T."/>
            <person name="Kim D."/>
            <person name="Ryu S."/>
            <person name="Kim W."/>
        </authorList>
    </citation>
    <scope>NUCLEOTIDE SEQUENCE [LARGE SCALE GENOMIC DNA]</scope>
    <source>
        <tissue evidence="1">Muscle</tissue>
    </source>
</reference>
<protein>
    <submittedName>
        <fullName evidence="1">Uncharacterized protein</fullName>
    </submittedName>
</protein>
<evidence type="ECO:0000313" key="1">
    <source>
        <dbReference type="EMBL" id="MPC79423.1"/>
    </source>
</evidence>
<gene>
    <name evidence="1" type="ORF">E2C01_073951</name>
</gene>
<dbReference type="AlphaFoldDB" id="A0A5B7IAV4"/>